<protein>
    <submittedName>
        <fullName evidence="2">Uncharacterized protein</fullName>
    </submittedName>
</protein>
<dbReference type="Proteomes" id="UP000075635">
    <property type="component" value="Unassembled WGS sequence"/>
</dbReference>
<dbReference type="Gene3D" id="3.30.70.120">
    <property type="match status" value="1"/>
</dbReference>
<dbReference type="AlphaFoldDB" id="A0A150RQL2"/>
<dbReference type="Pfam" id="PF02641">
    <property type="entry name" value="DUF190"/>
    <property type="match status" value="1"/>
</dbReference>
<comment type="caution">
    <text evidence="2">The sequence shown here is derived from an EMBL/GenBank/DDBJ whole genome shotgun (WGS) entry which is preliminary data.</text>
</comment>
<sequence length="118" mass="13030">MRVLDGEQTLVRIFIGDSDKWNCQPLDRALLERLRREGFAGATVIRGLAGFGARSVIHTASLLDLSADLPIVIEVVDDDAHLQKLLPILDEMLTGGALVTIERVRVVRYAPGRKRDPS</sequence>
<dbReference type="InterPro" id="IPR003793">
    <property type="entry name" value="UPF0166"/>
</dbReference>
<name>A0A150RQL2_SORCE</name>
<evidence type="ECO:0000313" key="2">
    <source>
        <dbReference type="EMBL" id="KYF82559.1"/>
    </source>
</evidence>
<dbReference type="EMBL" id="JEMB01002232">
    <property type="protein sequence ID" value="KYF82559.1"/>
    <property type="molecule type" value="Genomic_DNA"/>
</dbReference>
<organism evidence="2 3">
    <name type="scientific">Sorangium cellulosum</name>
    <name type="common">Polyangium cellulosum</name>
    <dbReference type="NCBI Taxonomy" id="56"/>
    <lineage>
        <taxon>Bacteria</taxon>
        <taxon>Pseudomonadati</taxon>
        <taxon>Myxococcota</taxon>
        <taxon>Polyangia</taxon>
        <taxon>Polyangiales</taxon>
        <taxon>Polyangiaceae</taxon>
        <taxon>Sorangium</taxon>
    </lineage>
</organism>
<dbReference type="PANTHER" id="PTHR35983">
    <property type="entry name" value="UPF0166 PROTEIN TM_0021"/>
    <property type="match status" value="1"/>
</dbReference>
<dbReference type="InterPro" id="IPR011322">
    <property type="entry name" value="N-reg_PII-like_a/b"/>
</dbReference>
<gene>
    <name evidence="2" type="ORF">BE17_04475</name>
</gene>
<proteinExistence type="inferred from homology"/>
<evidence type="ECO:0000256" key="1">
    <source>
        <dbReference type="ARBA" id="ARBA00010554"/>
    </source>
</evidence>
<evidence type="ECO:0000313" key="3">
    <source>
        <dbReference type="Proteomes" id="UP000075635"/>
    </source>
</evidence>
<dbReference type="PANTHER" id="PTHR35983:SF1">
    <property type="entry name" value="UPF0166 PROTEIN TM_0021"/>
    <property type="match status" value="1"/>
</dbReference>
<comment type="similarity">
    <text evidence="1">Belongs to the UPF0166 family.</text>
</comment>
<dbReference type="SUPFAM" id="SSF54913">
    <property type="entry name" value="GlnB-like"/>
    <property type="match status" value="1"/>
</dbReference>
<reference evidence="2 3" key="1">
    <citation type="submission" date="2014-02" db="EMBL/GenBank/DDBJ databases">
        <title>The small core and large imbalanced accessory genome model reveals a collaborative survival strategy of Sorangium cellulosum strains in nature.</title>
        <authorList>
            <person name="Han K."/>
            <person name="Peng R."/>
            <person name="Blom J."/>
            <person name="Li Y.-Z."/>
        </authorList>
    </citation>
    <scope>NUCLEOTIDE SEQUENCE [LARGE SCALE GENOMIC DNA]</scope>
    <source>
        <strain evidence="2 3">So0011-07</strain>
    </source>
</reference>
<dbReference type="InterPro" id="IPR015867">
    <property type="entry name" value="N-reg_PII/ATP_PRibTrfase_C"/>
</dbReference>
<accession>A0A150RQL2</accession>